<accession>A0ABD2Y7J0</accession>
<evidence type="ECO:0000313" key="3">
    <source>
        <dbReference type="Proteomes" id="UP001630127"/>
    </source>
</evidence>
<keyword evidence="3" id="KW-1185">Reference proteome</keyword>
<dbReference type="InterPro" id="IPR050232">
    <property type="entry name" value="FBL13/AtMIF1-like"/>
</dbReference>
<dbReference type="EMBL" id="JBJUIK010000015">
    <property type="protein sequence ID" value="KAL3503458.1"/>
    <property type="molecule type" value="Genomic_DNA"/>
</dbReference>
<sequence length="260" mass="28860">MHDVVEFEICLSMKCSLALPRSLFDGKTLVVLKLSSNLDIGAPTSICFPNLKILHLHSLACLDDKRKKKIIADCPIPEKLSIKRLVLDKMRSISPCLVFLDLGDYISENYNVIELSQLSEACLSVGQIYIQSIPNDEYGNNLVLNLLCKISNVKHLKLSQHIGKSVACAVAAGSWLCVYRSSTYLEVEVEGSWQFVSDLLEFSPNLEVLVCTTVRRCTLIAKGPHVPCCCTWKPPDSVPSCISRASEEFNLLDLMGAKLR</sequence>
<dbReference type="InterPro" id="IPR055411">
    <property type="entry name" value="LRR_FXL15/At3g58940/PEG3-like"/>
</dbReference>
<dbReference type="Proteomes" id="UP001630127">
    <property type="component" value="Unassembled WGS sequence"/>
</dbReference>
<reference evidence="2 3" key="1">
    <citation type="submission" date="2024-11" db="EMBL/GenBank/DDBJ databases">
        <title>A near-complete genome assembly of Cinchona calisaya.</title>
        <authorList>
            <person name="Lian D.C."/>
            <person name="Zhao X.W."/>
            <person name="Wei L."/>
        </authorList>
    </citation>
    <scope>NUCLEOTIDE SEQUENCE [LARGE SCALE GENOMIC DNA]</scope>
    <source>
        <tissue evidence="2">Nenye</tissue>
    </source>
</reference>
<evidence type="ECO:0000313" key="2">
    <source>
        <dbReference type="EMBL" id="KAL3503458.1"/>
    </source>
</evidence>
<evidence type="ECO:0000259" key="1">
    <source>
        <dbReference type="Pfam" id="PF24758"/>
    </source>
</evidence>
<proteinExistence type="predicted"/>
<dbReference type="AlphaFoldDB" id="A0ABD2Y7J0"/>
<comment type="caution">
    <text evidence="2">The sequence shown here is derived from an EMBL/GenBank/DDBJ whole genome shotgun (WGS) entry which is preliminary data.</text>
</comment>
<organism evidence="2 3">
    <name type="scientific">Cinchona calisaya</name>
    <dbReference type="NCBI Taxonomy" id="153742"/>
    <lineage>
        <taxon>Eukaryota</taxon>
        <taxon>Viridiplantae</taxon>
        <taxon>Streptophyta</taxon>
        <taxon>Embryophyta</taxon>
        <taxon>Tracheophyta</taxon>
        <taxon>Spermatophyta</taxon>
        <taxon>Magnoliopsida</taxon>
        <taxon>eudicotyledons</taxon>
        <taxon>Gunneridae</taxon>
        <taxon>Pentapetalae</taxon>
        <taxon>asterids</taxon>
        <taxon>lamiids</taxon>
        <taxon>Gentianales</taxon>
        <taxon>Rubiaceae</taxon>
        <taxon>Cinchonoideae</taxon>
        <taxon>Cinchoneae</taxon>
        <taxon>Cinchona</taxon>
    </lineage>
</organism>
<dbReference type="Pfam" id="PF24758">
    <property type="entry name" value="LRR_At5g56370"/>
    <property type="match status" value="1"/>
</dbReference>
<dbReference type="PANTHER" id="PTHR31900:SF34">
    <property type="entry name" value="EMB|CAB62440.1-RELATED"/>
    <property type="match status" value="1"/>
</dbReference>
<gene>
    <name evidence="2" type="ORF">ACH5RR_037907</name>
</gene>
<protein>
    <recommendedName>
        <fullName evidence="1">F-box/LRR-repeat protein 15/At3g58940/PEG3-like LRR domain-containing protein</fullName>
    </recommendedName>
</protein>
<name>A0ABD2Y7J0_9GENT</name>
<dbReference type="PANTHER" id="PTHR31900">
    <property type="entry name" value="F-BOX/RNI SUPERFAMILY PROTEIN-RELATED"/>
    <property type="match status" value="1"/>
</dbReference>
<feature type="domain" description="F-box/LRR-repeat protein 15/At3g58940/PEG3-like LRR" evidence="1">
    <location>
        <begin position="11"/>
        <end position="209"/>
    </location>
</feature>